<organism evidence="2 3">
    <name type="scientific">Fumia xinanensis</name>
    <dbReference type="NCBI Taxonomy" id="2763659"/>
    <lineage>
        <taxon>Bacteria</taxon>
        <taxon>Bacillati</taxon>
        <taxon>Bacillota</taxon>
        <taxon>Clostridia</taxon>
        <taxon>Eubacteriales</taxon>
        <taxon>Oscillospiraceae</taxon>
        <taxon>Fumia</taxon>
    </lineage>
</organism>
<proteinExistence type="predicted"/>
<sequence length="103" mass="12076">MDDIIHQILDIDARAQQKLQQAYEDRDHMKEKLDGQVAEIQQAQRAVFEEKVQKVRDSRKQQENSEVEKIREAANAATQKLAEQFESRKDEWLRQIVDSVLNG</sequence>
<accession>A0A926E3B9</accession>
<protein>
    <submittedName>
        <fullName evidence="2">Uncharacterized protein</fullName>
    </submittedName>
</protein>
<dbReference type="Gene3D" id="1.20.5.2950">
    <property type="match status" value="1"/>
</dbReference>
<reference evidence="2" key="1">
    <citation type="submission" date="2020-08" db="EMBL/GenBank/DDBJ databases">
        <title>Genome public.</title>
        <authorList>
            <person name="Liu C."/>
            <person name="Sun Q."/>
        </authorList>
    </citation>
    <scope>NUCLEOTIDE SEQUENCE</scope>
    <source>
        <strain evidence="2">NSJ-33</strain>
    </source>
</reference>
<feature type="coiled-coil region" evidence="1">
    <location>
        <begin position="26"/>
        <end position="80"/>
    </location>
</feature>
<evidence type="ECO:0000313" key="3">
    <source>
        <dbReference type="Proteomes" id="UP000610760"/>
    </source>
</evidence>
<keyword evidence="3" id="KW-1185">Reference proteome</keyword>
<dbReference type="EMBL" id="JACRSV010000001">
    <property type="protein sequence ID" value="MBC8558968.1"/>
    <property type="molecule type" value="Genomic_DNA"/>
</dbReference>
<dbReference type="Proteomes" id="UP000610760">
    <property type="component" value="Unassembled WGS sequence"/>
</dbReference>
<evidence type="ECO:0000313" key="2">
    <source>
        <dbReference type="EMBL" id="MBC8558968.1"/>
    </source>
</evidence>
<dbReference type="RefSeq" id="WP_249293862.1">
    <property type="nucleotide sequence ID" value="NZ_JACRSV010000001.1"/>
</dbReference>
<evidence type="ECO:0000256" key="1">
    <source>
        <dbReference type="SAM" id="Coils"/>
    </source>
</evidence>
<dbReference type="AlphaFoldDB" id="A0A926E3B9"/>
<comment type="caution">
    <text evidence="2">The sequence shown here is derived from an EMBL/GenBank/DDBJ whole genome shotgun (WGS) entry which is preliminary data.</text>
</comment>
<name>A0A926E3B9_9FIRM</name>
<keyword evidence="1" id="KW-0175">Coiled coil</keyword>
<gene>
    <name evidence="2" type="ORF">H8710_02675</name>
</gene>